<evidence type="ECO:0000313" key="3">
    <source>
        <dbReference type="Proteomes" id="UP001325719"/>
    </source>
</evidence>
<keyword evidence="3" id="KW-1185">Reference proteome</keyword>
<feature type="compositionally biased region" description="Polar residues" evidence="1">
    <location>
        <begin position="8"/>
        <end position="17"/>
    </location>
</feature>
<accession>A0ABZ1A0Y5</accession>
<proteinExistence type="predicted"/>
<reference evidence="2 3" key="1">
    <citation type="submission" date="2023-12" db="EMBL/GenBank/DDBJ databases">
        <authorList>
            <person name="Wang F."/>
            <person name="Yu X."/>
            <person name="Gao C."/>
        </authorList>
    </citation>
    <scope>NUCLEOTIDE SEQUENCE [LARGE SCALE GENOMIC DNA]</scope>
</reference>
<protein>
    <submittedName>
        <fullName evidence="2">Uncharacterized protein</fullName>
    </submittedName>
</protein>
<evidence type="ECO:0000256" key="1">
    <source>
        <dbReference type="SAM" id="MobiDB-lite"/>
    </source>
</evidence>
<evidence type="ECO:0000313" key="2">
    <source>
        <dbReference type="EMBL" id="WQY99816.1"/>
    </source>
</evidence>
<name>A0ABZ1A0Y5_9CAUD</name>
<dbReference type="EMBL" id="OR941552">
    <property type="protein sequence ID" value="WQY99816.1"/>
    <property type="molecule type" value="Genomic_DNA"/>
</dbReference>
<feature type="compositionally biased region" description="Polar residues" evidence="1">
    <location>
        <begin position="39"/>
        <end position="58"/>
    </location>
</feature>
<organism evidence="2 3">
    <name type="scientific">Microbacterium phage MO526</name>
    <dbReference type="NCBI Taxonomy" id="3108092"/>
    <lineage>
        <taxon>Viruses</taxon>
        <taxon>Duplodnaviria</taxon>
        <taxon>Heunggongvirae</taxon>
        <taxon>Uroviricota</taxon>
        <taxon>Caudoviricetes</taxon>
        <taxon>Kutznervirinae</taxon>
        <taxon>Kozievirus</taxon>
        <taxon>Kozievirus MO526</taxon>
    </lineage>
</organism>
<dbReference type="Proteomes" id="UP001325719">
    <property type="component" value="Segment"/>
</dbReference>
<feature type="region of interest" description="Disordered" evidence="1">
    <location>
        <begin position="1"/>
        <end position="60"/>
    </location>
</feature>
<feature type="compositionally biased region" description="Low complexity" evidence="1">
    <location>
        <begin position="18"/>
        <end position="38"/>
    </location>
</feature>
<sequence length="87" mass="9118">MGDCGCNKNRQAPTGSTAARRQAEAAANDAAIQAARSANPSTSRIGPNKASGSTQTFALRTRDGQVERFGSALERNAERIRRGGDIV</sequence>